<proteinExistence type="predicted"/>
<comment type="caution">
    <text evidence="2">The sequence shown here is derived from an EMBL/GenBank/DDBJ whole genome shotgun (WGS) entry which is preliminary data.</text>
</comment>
<organism evidence="2 3">
    <name type="scientific">Thalassotalea castellviae</name>
    <dbReference type="NCBI Taxonomy" id="3075612"/>
    <lineage>
        <taxon>Bacteria</taxon>
        <taxon>Pseudomonadati</taxon>
        <taxon>Pseudomonadota</taxon>
        <taxon>Gammaproteobacteria</taxon>
        <taxon>Alteromonadales</taxon>
        <taxon>Colwelliaceae</taxon>
        <taxon>Thalassotalea</taxon>
    </lineage>
</organism>
<dbReference type="Proteomes" id="UP001266357">
    <property type="component" value="Unassembled WGS sequence"/>
</dbReference>
<name>A0ABU3A1L5_9GAMM</name>
<reference evidence="2 3" key="1">
    <citation type="submission" date="2023-09" db="EMBL/GenBank/DDBJ databases">
        <authorList>
            <person name="Rey-Velasco X."/>
        </authorList>
    </citation>
    <scope>NUCLEOTIDE SEQUENCE [LARGE SCALE GENOMIC DNA]</scope>
    <source>
        <strain evidence="2 3">W431</strain>
    </source>
</reference>
<dbReference type="PANTHER" id="PTHR19879:SF9">
    <property type="entry name" value="TRANSCRIPTION INITIATION FACTOR TFIID SUBUNIT 5"/>
    <property type="match status" value="1"/>
</dbReference>
<dbReference type="InterPro" id="IPR036322">
    <property type="entry name" value="WD40_repeat_dom_sf"/>
</dbReference>
<dbReference type="Gene3D" id="2.130.10.10">
    <property type="entry name" value="YVTN repeat-like/Quinoprotein amine dehydrogenase"/>
    <property type="match status" value="1"/>
</dbReference>
<dbReference type="SUPFAM" id="SSF50978">
    <property type="entry name" value="WD40 repeat-like"/>
    <property type="match status" value="1"/>
</dbReference>
<dbReference type="Pfam" id="PF00400">
    <property type="entry name" value="WD40"/>
    <property type="match status" value="1"/>
</dbReference>
<evidence type="ECO:0000313" key="2">
    <source>
        <dbReference type="EMBL" id="MDT0603854.1"/>
    </source>
</evidence>
<dbReference type="RefSeq" id="WP_311580900.1">
    <property type="nucleotide sequence ID" value="NZ_JAVRIF010000004.1"/>
</dbReference>
<dbReference type="InterPro" id="IPR001680">
    <property type="entry name" value="WD40_rpt"/>
</dbReference>
<feature type="repeat" description="WD" evidence="1">
    <location>
        <begin position="155"/>
        <end position="196"/>
    </location>
</feature>
<dbReference type="PROSITE" id="PS50082">
    <property type="entry name" value="WD_REPEATS_2"/>
    <property type="match status" value="1"/>
</dbReference>
<dbReference type="InterPro" id="IPR015943">
    <property type="entry name" value="WD40/YVTN_repeat-like_dom_sf"/>
</dbReference>
<protein>
    <recommendedName>
        <fullName evidence="4">WD40 repeat domain-containing protein</fullName>
    </recommendedName>
</protein>
<dbReference type="PROSITE" id="PS50294">
    <property type="entry name" value="WD_REPEATS_REGION"/>
    <property type="match status" value="1"/>
</dbReference>
<accession>A0ABU3A1L5</accession>
<sequence>MRIYLVLFSLCLIVSCSEHNIQTSLANKQQHYSDKVLKAADISDDGHYSITSDNQQICLWNNETNTKKYDCLQGLEAQLIELLGISKNKRYFYTSNRVNVHLYDLASGRLITVWTAGDNIINDIAMSDDERTLVFGFRSGQASIVSIENNTIKTYTPHRLDINSVSISADGTKVLTGSSDKTAAFWQASTGKILQTFSHASRVNHVVMSADAKVAFTLDAIKDRWFWLLRIGKKFSELASNIKFIEFNDSIITHNNQWLLTASPKQLLQLWQVKDGALLGEWHAFKYKDKYRSSVLNIKLIKPTEIATITSDGVYETWPIKAIEKP</sequence>
<dbReference type="PROSITE" id="PS51257">
    <property type="entry name" value="PROKAR_LIPOPROTEIN"/>
    <property type="match status" value="1"/>
</dbReference>
<dbReference type="EMBL" id="JAVRIF010000004">
    <property type="protein sequence ID" value="MDT0603854.1"/>
    <property type="molecule type" value="Genomic_DNA"/>
</dbReference>
<evidence type="ECO:0000256" key="1">
    <source>
        <dbReference type="PROSITE-ProRule" id="PRU00221"/>
    </source>
</evidence>
<gene>
    <name evidence="2" type="ORF">RM573_09635</name>
</gene>
<keyword evidence="1" id="KW-0853">WD repeat</keyword>
<dbReference type="PANTHER" id="PTHR19879">
    <property type="entry name" value="TRANSCRIPTION INITIATION FACTOR TFIID"/>
    <property type="match status" value="1"/>
</dbReference>
<evidence type="ECO:0008006" key="4">
    <source>
        <dbReference type="Google" id="ProtNLM"/>
    </source>
</evidence>
<keyword evidence="3" id="KW-1185">Reference proteome</keyword>
<dbReference type="SMART" id="SM00320">
    <property type="entry name" value="WD40"/>
    <property type="match status" value="4"/>
</dbReference>
<evidence type="ECO:0000313" key="3">
    <source>
        <dbReference type="Proteomes" id="UP001266357"/>
    </source>
</evidence>